<dbReference type="PANTHER" id="PTHR10502:SF26">
    <property type="entry name" value="ANNEXIN A5"/>
    <property type="match status" value="1"/>
</dbReference>
<organism evidence="1 2">
    <name type="scientific">Galemys pyrenaicus</name>
    <name type="common">Iberian desman</name>
    <name type="synonym">Pyrenean desman</name>
    <dbReference type="NCBI Taxonomy" id="202257"/>
    <lineage>
        <taxon>Eukaryota</taxon>
        <taxon>Metazoa</taxon>
        <taxon>Chordata</taxon>
        <taxon>Craniata</taxon>
        <taxon>Vertebrata</taxon>
        <taxon>Euteleostomi</taxon>
        <taxon>Mammalia</taxon>
        <taxon>Eutheria</taxon>
        <taxon>Laurasiatheria</taxon>
        <taxon>Eulipotyphla</taxon>
        <taxon>Talpidae</taxon>
        <taxon>Galemys</taxon>
    </lineage>
</organism>
<accession>A0A8J6AKJ7</accession>
<evidence type="ECO:0000313" key="1">
    <source>
        <dbReference type="EMBL" id="KAG8513214.1"/>
    </source>
</evidence>
<dbReference type="SUPFAM" id="SSF47874">
    <property type="entry name" value="Annexin"/>
    <property type="match status" value="1"/>
</dbReference>
<reference evidence="1" key="1">
    <citation type="journal article" date="2021" name="Evol. Appl.">
        <title>The genome of the Pyrenean desman and the effects of bottlenecks and inbreeding on the genomic landscape of an endangered species.</title>
        <authorList>
            <person name="Escoda L."/>
            <person name="Castresana J."/>
        </authorList>
    </citation>
    <scope>NUCLEOTIDE SEQUENCE</scope>
    <source>
        <strain evidence="1">IBE-C5619</strain>
    </source>
</reference>
<dbReference type="OrthoDB" id="37886at2759"/>
<comment type="caution">
    <text evidence="1">The sequence shown here is derived from an EMBL/GenBank/DDBJ whole genome shotgun (WGS) entry which is preliminary data.</text>
</comment>
<dbReference type="GO" id="GO:0001786">
    <property type="term" value="F:phosphatidylserine binding"/>
    <property type="evidence" value="ECO:0007669"/>
    <property type="project" value="TreeGrafter"/>
</dbReference>
<dbReference type="GO" id="GO:0005886">
    <property type="term" value="C:plasma membrane"/>
    <property type="evidence" value="ECO:0007669"/>
    <property type="project" value="TreeGrafter"/>
</dbReference>
<sequence>MKGVGTDEESILTLLTSCSNAQDPGARVDEVQVEQDNQALFPVGEFKWGTDEDKFITILGMQFVSFENAKYFFSDMKGTGTDDHTVTRVVVSKTEVDMFNTSPYSMIKGDIFEDYKNPPPLILL</sequence>
<name>A0A8J6AKJ7_GALPY</name>
<dbReference type="EMBL" id="JAGFMF010011771">
    <property type="protein sequence ID" value="KAG8513214.1"/>
    <property type="molecule type" value="Genomic_DNA"/>
</dbReference>
<proteinExistence type="predicted"/>
<dbReference type="Gene3D" id="1.10.220.10">
    <property type="entry name" value="Annexin"/>
    <property type="match status" value="1"/>
</dbReference>
<protein>
    <submittedName>
        <fullName evidence="1">Annexin A5</fullName>
    </submittedName>
</protein>
<dbReference type="Proteomes" id="UP000700334">
    <property type="component" value="Unassembled WGS sequence"/>
</dbReference>
<dbReference type="GO" id="GO:0005544">
    <property type="term" value="F:calcium-dependent phospholipid binding"/>
    <property type="evidence" value="ECO:0007669"/>
    <property type="project" value="InterPro"/>
</dbReference>
<keyword evidence="2" id="KW-1185">Reference proteome</keyword>
<dbReference type="GO" id="GO:0005634">
    <property type="term" value="C:nucleus"/>
    <property type="evidence" value="ECO:0007669"/>
    <property type="project" value="TreeGrafter"/>
</dbReference>
<dbReference type="GO" id="GO:0005509">
    <property type="term" value="F:calcium ion binding"/>
    <property type="evidence" value="ECO:0007669"/>
    <property type="project" value="InterPro"/>
</dbReference>
<evidence type="ECO:0000313" key="2">
    <source>
        <dbReference type="Proteomes" id="UP000700334"/>
    </source>
</evidence>
<dbReference type="AlphaFoldDB" id="A0A8J6AKJ7"/>
<dbReference type="PRINTS" id="PR00196">
    <property type="entry name" value="ANNEXIN"/>
</dbReference>
<dbReference type="InterPro" id="IPR001464">
    <property type="entry name" value="Annexin"/>
</dbReference>
<dbReference type="GO" id="GO:0005737">
    <property type="term" value="C:cytoplasm"/>
    <property type="evidence" value="ECO:0007669"/>
    <property type="project" value="TreeGrafter"/>
</dbReference>
<dbReference type="InterPro" id="IPR037104">
    <property type="entry name" value="Annexin_sf"/>
</dbReference>
<feature type="non-terminal residue" evidence="1">
    <location>
        <position position="1"/>
    </location>
</feature>
<dbReference type="GO" id="GO:0012506">
    <property type="term" value="C:vesicle membrane"/>
    <property type="evidence" value="ECO:0007669"/>
    <property type="project" value="TreeGrafter"/>
</dbReference>
<dbReference type="PANTHER" id="PTHR10502">
    <property type="entry name" value="ANNEXIN"/>
    <property type="match status" value="1"/>
</dbReference>
<gene>
    <name evidence="1" type="ORF">J0S82_002896</name>
</gene>